<organism evidence="1">
    <name type="scientific">Rhizophora mucronata</name>
    <name type="common">Asiatic mangrove</name>
    <dbReference type="NCBI Taxonomy" id="61149"/>
    <lineage>
        <taxon>Eukaryota</taxon>
        <taxon>Viridiplantae</taxon>
        <taxon>Streptophyta</taxon>
        <taxon>Embryophyta</taxon>
        <taxon>Tracheophyta</taxon>
        <taxon>Spermatophyta</taxon>
        <taxon>Magnoliopsida</taxon>
        <taxon>eudicotyledons</taxon>
        <taxon>Gunneridae</taxon>
        <taxon>Pentapetalae</taxon>
        <taxon>rosids</taxon>
        <taxon>fabids</taxon>
        <taxon>Malpighiales</taxon>
        <taxon>Rhizophoraceae</taxon>
        <taxon>Rhizophora</taxon>
    </lineage>
</organism>
<protein>
    <submittedName>
        <fullName evidence="1">Uncharacterized protein</fullName>
    </submittedName>
</protein>
<reference evidence="1" key="1">
    <citation type="submission" date="2018-02" db="EMBL/GenBank/DDBJ databases">
        <title>Rhizophora mucronata_Transcriptome.</title>
        <authorList>
            <person name="Meera S.P."/>
            <person name="Sreeshan A."/>
            <person name="Augustine A."/>
        </authorList>
    </citation>
    <scope>NUCLEOTIDE SEQUENCE</scope>
    <source>
        <tissue evidence="1">Leaf</tissue>
    </source>
</reference>
<accession>A0A2P2PRB2</accession>
<proteinExistence type="predicted"/>
<dbReference type="AlphaFoldDB" id="A0A2P2PRB2"/>
<sequence>MLTGVLKLFDWSHTCSFYNAIQYA</sequence>
<name>A0A2P2PRB2_RHIMU</name>
<evidence type="ECO:0000313" key="1">
    <source>
        <dbReference type="EMBL" id="MBX57280.1"/>
    </source>
</evidence>
<dbReference type="EMBL" id="GGEC01076796">
    <property type="protein sequence ID" value="MBX57280.1"/>
    <property type="molecule type" value="Transcribed_RNA"/>
</dbReference>